<feature type="domain" description="Translocation and assembly module TamB C-terminal" evidence="6">
    <location>
        <begin position="952"/>
        <end position="1307"/>
    </location>
</feature>
<evidence type="ECO:0000313" key="7">
    <source>
        <dbReference type="EMBL" id="OQW87021.1"/>
    </source>
</evidence>
<organism evidence="7 8">
    <name type="scientific">Rhodoferax ferrireducens</name>
    <dbReference type="NCBI Taxonomy" id="192843"/>
    <lineage>
        <taxon>Bacteria</taxon>
        <taxon>Pseudomonadati</taxon>
        <taxon>Pseudomonadota</taxon>
        <taxon>Betaproteobacteria</taxon>
        <taxon>Burkholderiales</taxon>
        <taxon>Comamonadaceae</taxon>
        <taxon>Rhodoferax</taxon>
    </lineage>
</organism>
<evidence type="ECO:0000259" key="6">
    <source>
        <dbReference type="Pfam" id="PF04357"/>
    </source>
</evidence>
<name>A0A1W9KRS1_9BURK</name>
<evidence type="ECO:0000256" key="1">
    <source>
        <dbReference type="ARBA" id="ARBA00004167"/>
    </source>
</evidence>
<dbReference type="GO" id="GO:0005886">
    <property type="term" value="C:plasma membrane"/>
    <property type="evidence" value="ECO:0007669"/>
    <property type="project" value="InterPro"/>
</dbReference>
<feature type="region of interest" description="Disordered" evidence="5">
    <location>
        <begin position="1046"/>
        <end position="1066"/>
    </location>
</feature>
<protein>
    <recommendedName>
        <fullName evidence="6">Translocation and assembly module TamB C-terminal domain-containing protein</fullName>
    </recommendedName>
</protein>
<dbReference type="PANTHER" id="PTHR36985:SF1">
    <property type="entry name" value="TRANSLOCATION AND ASSEMBLY MODULE SUBUNIT TAMB"/>
    <property type="match status" value="1"/>
</dbReference>
<evidence type="ECO:0000256" key="5">
    <source>
        <dbReference type="SAM" id="MobiDB-lite"/>
    </source>
</evidence>
<comment type="subcellular location">
    <subcellularLocation>
        <location evidence="1">Membrane</location>
        <topology evidence="1">Single-pass membrane protein</topology>
    </subcellularLocation>
</comment>
<evidence type="ECO:0000313" key="8">
    <source>
        <dbReference type="Proteomes" id="UP000192505"/>
    </source>
</evidence>
<comment type="caution">
    <text evidence="7">The sequence shown here is derived from an EMBL/GenBank/DDBJ whole genome shotgun (WGS) entry which is preliminary data.</text>
</comment>
<dbReference type="Proteomes" id="UP000192505">
    <property type="component" value="Unassembled WGS sequence"/>
</dbReference>
<reference evidence="7 8" key="1">
    <citation type="submission" date="2017-01" db="EMBL/GenBank/DDBJ databases">
        <title>Novel large sulfur bacteria in the metagenomes of groundwater-fed chemosynthetic microbial mats in the Lake Huron basin.</title>
        <authorList>
            <person name="Sharrar A.M."/>
            <person name="Flood B.E."/>
            <person name="Bailey J.V."/>
            <person name="Jones D.S."/>
            <person name="Biddanda B."/>
            <person name="Ruberg S.A."/>
            <person name="Marcus D.N."/>
            <person name="Dick G.J."/>
        </authorList>
    </citation>
    <scope>NUCLEOTIDE SEQUENCE [LARGE SCALE GENOMIC DNA]</scope>
    <source>
        <strain evidence="7">A7</strain>
    </source>
</reference>
<accession>A0A1W9KRS1</accession>
<dbReference type="Pfam" id="PF04357">
    <property type="entry name" value="TamB"/>
    <property type="match status" value="1"/>
</dbReference>
<dbReference type="GO" id="GO:0009306">
    <property type="term" value="P:protein secretion"/>
    <property type="evidence" value="ECO:0007669"/>
    <property type="project" value="InterPro"/>
</dbReference>
<dbReference type="InterPro" id="IPR007452">
    <property type="entry name" value="TamB_C"/>
</dbReference>
<sequence>MGLLLAGLGLGAGLWGWSGSDTSLAVALRQAQRVLPAGQTLEAREVSGSLRSGGRIGWLRWESGGLSVEAFDVTAAWLPAALLQRQLRLSQLAIQRLVIHDQRAPSPASASEPPTDVGLPFRVDAAVQVNALEWLGVSTQRLDQLSVHYVFDSYLHRLEKGQGLFLSNIYRFSGELQASGPLALKLQVEGGLDAPVPGSTEPLHLNALATVTGALAGPQAELVLQADLKPQGTPAPAPAAGSKTAPAAMQASLSAHIAPWQAQRILSAEGRWQALNLATIWSQAPQTALTGQASVSPQGPGWQARLALDNTLSGPWDQQRLPLQQLQAGLTYTDGHWLLQHLQAQAAGGSVQGRGQTSAGTAGLWQGEVQVQGINPAAIDTRLAADDISGTLSARQSLASDPTTAQGNAANPVPVTPFSFDIALQSTRQRAAQRVTAKPVSAQADLLAGLRLGSLQAQGVWSAPQLDLSSLTLEVAQAQLRGQLKVNTASLATQGKLSLQLPGLQAQADGRLSPADGLGNLSVQLQNASQANQWFQQWPGLVSQLANLQASGSAALTARWQGGWQQNAQALRLDASLQVPQLAVATRPVPPAASVQMRVQDAQLALSGLMRELTISSQGQIGWDTQQVTWQTQASAGRGPDGDWQASIRQLQLSLRPPGSPNPWRLQIGTAEDGAPGPLAQPVTLRWQPGSDASTLAVSAGSARLRGPRAGTVGISWQPTQWVPASNPGKPAQWRSQGRVEGVPLAWLDAFTEQTLAELGVTSDLLLAGSWDAASSDMLHFRATLERSAGDVRLQAEAGRSAALPAGLQEAWLQVNLDGDQVASTLRWDSARAGKALAAFSTQLRHDSSGWAWPDSAPLGGSLQLQLPPVDAWSALAPPGWRLRGTVDSHINLAGTRAQPQWEGTLRARDLAVRSLVDGIDFSQGTLDARLHGQQLDIQTFTLRGAGTPQNTAAGGQLSVTGSVRWLAHPGQASPVHQVQMALQAQLSALRLSARPDRRLSASGQLEAELKDARLTLRGNLSADQALFTLPDDNTPKLDDDVRVRPTATASDQTGAPAPTGTRAGRTISTDVSVNLDLGPDFQVRGRGLQTRLAGKLVLTAQGGAAPELTGSIRAVNGTYQAYGQRLQITRSFVRFYGPIDNPALAILAIRPKLTQRVGVQISGTALSPVVALYSDPSLPDVETLSWLVLGRSGGAGGAEAALMQQAALALLGGGSKTLADNLSSALGLDELSFRSGGDGSDNGGTASGASVTLGKRLSQDFYVAYESSLGSAVGVFYIFYDISRRLTLRAQTGEQSAVDLIYTLRYD</sequence>
<evidence type="ECO:0000256" key="2">
    <source>
        <dbReference type="ARBA" id="ARBA00022692"/>
    </source>
</evidence>
<evidence type="ECO:0000256" key="3">
    <source>
        <dbReference type="ARBA" id="ARBA00022989"/>
    </source>
</evidence>
<proteinExistence type="predicted"/>
<keyword evidence="2" id="KW-0812">Transmembrane</keyword>
<dbReference type="EMBL" id="MTEI01000011">
    <property type="protein sequence ID" value="OQW87021.1"/>
    <property type="molecule type" value="Genomic_DNA"/>
</dbReference>
<keyword evidence="4" id="KW-0472">Membrane</keyword>
<gene>
    <name evidence="7" type="ORF">BWK72_14880</name>
</gene>
<evidence type="ECO:0000256" key="4">
    <source>
        <dbReference type="ARBA" id="ARBA00023136"/>
    </source>
</evidence>
<dbReference type="PANTHER" id="PTHR36985">
    <property type="entry name" value="TRANSLOCATION AND ASSEMBLY MODULE SUBUNIT TAMB"/>
    <property type="match status" value="1"/>
</dbReference>
<keyword evidence="3" id="KW-1133">Transmembrane helix</keyword>